<dbReference type="GO" id="GO:0009116">
    <property type="term" value="P:nucleoside metabolic process"/>
    <property type="evidence" value="ECO:0007669"/>
    <property type="project" value="InterPro"/>
</dbReference>
<name>A0A849BX41_9ACTN</name>
<proteinExistence type="predicted"/>
<feature type="domain" description="Nucleoside phosphorylase" evidence="1">
    <location>
        <begin position="32"/>
        <end position="178"/>
    </location>
</feature>
<dbReference type="Proteomes" id="UP000555552">
    <property type="component" value="Unassembled WGS sequence"/>
</dbReference>
<gene>
    <name evidence="2" type="ORF">HLB09_13190</name>
</gene>
<accession>A0A849BX41</accession>
<organism evidence="2 3">
    <name type="scientific">Pseudokineococcus marinus</name>
    <dbReference type="NCBI Taxonomy" id="351215"/>
    <lineage>
        <taxon>Bacteria</taxon>
        <taxon>Bacillati</taxon>
        <taxon>Actinomycetota</taxon>
        <taxon>Actinomycetes</taxon>
        <taxon>Kineosporiales</taxon>
        <taxon>Kineosporiaceae</taxon>
        <taxon>Pseudokineococcus</taxon>
    </lineage>
</organism>
<dbReference type="EMBL" id="JABEMA010000243">
    <property type="protein sequence ID" value="NNH24026.1"/>
    <property type="molecule type" value="Genomic_DNA"/>
</dbReference>
<reference evidence="2 3" key="1">
    <citation type="submission" date="2020-05" db="EMBL/GenBank/DDBJ databases">
        <title>MicrobeNet Type strains.</title>
        <authorList>
            <person name="Nicholson A.C."/>
        </authorList>
    </citation>
    <scope>NUCLEOTIDE SEQUENCE [LARGE SCALE GENOMIC DNA]</scope>
    <source>
        <strain evidence="2 3">JCM 14547</strain>
    </source>
</reference>
<dbReference type="AlphaFoldDB" id="A0A849BX41"/>
<dbReference type="GO" id="GO:0003824">
    <property type="term" value="F:catalytic activity"/>
    <property type="evidence" value="ECO:0007669"/>
    <property type="project" value="InterPro"/>
</dbReference>
<dbReference type="InterPro" id="IPR035994">
    <property type="entry name" value="Nucleoside_phosphorylase_sf"/>
</dbReference>
<dbReference type="SUPFAM" id="SSF53167">
    <property type="entry name" value="Purine and uridine phosphorylases"/>
    <property type="match status" value="1"/>
</dbReference>
<keyword evidence="3" id="KW-1185">Reference proteome</keyword>
<evidence type="ECO:0000313" key="2">
    <source>
        <dbReference type="EMBL" id="NNH24026.1"/>
    </source>
</evidence>
<protein>
    <submittedName>
        <fullName evidence="2">Nucleosidase</fullName>
    </submittedName>
</protein>
<comment type="caution">
    <text evidence="2">The sequence shown here is derived from an EMBL/GenBank/DDBJ whole genome shotgun (WGS) entry which is preliminary data.</text>
</comment>
<evidence type="ECO:0000313" key="3">
    <source>
        <dbReference type="Proteomes" id="UP000555552"/>
    </source>
</evidence>
<dbReference type="Pfam" id="PF01048">
    <property type="entry name" value="PNP_UDP_1"/>
    <property type="match status" value="1"/>
</dbReference>
<dbReference type="NCBIfam" id="NF004168">
    <property type="entry name" value="PRK05634.1"/>
    <property type="match status" value="1"/>
</dbReference>
<evidence type="ECO:0000259" key="1">
    <source>
        <dbReference type="Pfam" id="PF01048"/>
    </source>
</evidence>
<feature type="non-terminal residue" evidence="2">
    <location>
        <position position="201"/>
    </location>
</feature>
<dbReference type="Gene3D" id="3.40.50.1580">
    <property type="entry name" value="Nucleoside phosphorylase domain"/>
    <property type="match status" value="1"/>
</dbReference>
<dbReference type="InterPro" id="IPR000845">
    <property type="entry name" value="Nucleoside_phosphorylase_d"/>
</dbReference>
<dbReference type="RefSeq" id="WP_171203801.1">
    <property type="nucleotide sequence ID" value="NZ_JABEMA010000243.1"/>
</dbReference>
<sequence>MRPASGAGARDDVLVVAALAVEAVHVPAHLPLLLTGPGKTAAATAVAAVLAARPPADRPLVVGVGTAGALREGVTGLHVPGAVVHHDISADALARLGAPTTTELALDALLGAAPGDVVLATGDVFVADEDVRERLARRAHLVDMEGFAVAWAARSLGARVVLAKHVSDAADEGAWSWPDAVAASARALGEWLAGVLPARTG</sequence>